<evidence type="ECO:0000313" key="7">
    <source>
        <dbReference type="EMBL" id="CAF3966245.1"/>
    </source>
</evidence>
<evidence type="ECO:0000313" key="6">
    <source>
        <dbReference type="EMBL" id="CAF3797850.1"/>
    </source>
</evidence>
<evidence type="ECO:0000256" key="1">
    <source>
        <dbReference type="ARBA" id="ARBA00001968"/>
    </source>
</evidence>
<dbReference type="InterPro" id="IPR027806">
    <property type="entry name" value="HARBI1_dom"/>
</dbReference>
<dbReference type="OrthoDB" id="10046738at2759"/>
<dbReference type="AlphaFoldDB" id="A0A814WG25"/>
<reference evidence="5" key="1">
    <citation type="submission" date="2021-02" db="EMBL/GenBank/DDBJ databases">
        <authorList>
            <person name="Nowell W R."/>
        </authorList>
    </citation>
    <scope>NUCLEOTIDE SEQUENCE</scope>
</reference>
<evidence type="ECO:0000313" key="4">
    <source>
        <dbReference type="EMBL" id="CAF1029547.1"/>
    </source>
</evidence>
<dbReference type="Proteomes" id="UP000681722">
    <property type="component" value="Unassembled WGS sequence"/>
</dbReference>
<dbReference type="EMBL" id="CAJOBC010008607">
    <property type="protein sequence ID" value="CAF3966245.1"/>
    <property type="molecule type" value="Genomic_DNA"/>
</dbReference>
<dbReference type="PANTHER" id="PTHR23080">
    <property type="entry name" value="THAP DOMAIN PROTEIN"/>
    <property type="match status" value="1"/>
</dbReference>
<evidence type="ECO:0000256" key="2">
    <source>
        <dbReference type="ARBA" id="ARBA00022723"/>
    </source>
</evidence>
<dbReference type="GO" id="GO:0046872">
    <property type="term" value="F:metal ion binding"/>
    <property type="evidence" value="ECO:0007669"/>
    <property type="project" value="UniProtKB-KW"/>
</dbReference>
<dbReference type="Pfam" id="PF13359">
    <property type="entry name" value="DDE_Tnp_4"/>
    <property type="match status" value="1"/>
</dbReference>
<dbReference type="Proteomes" id="UP000682733">
    <property type="component" value="Unassembled WGS sequence"/>
</dbReference>
<comment type="caution">
    <text evidence="5">The sequence shown here is derived from an EMBL/GenBank/DDBJ whole genome shotgun (WGS) entry which is preliminary data.</text>
</comment>
<dbReference type="PANTHER" id="PTHR23080:SF133">
    <property type="entry name" value="SI:CH211-262I1.5-RELATED"/>
    <property type="match status" value="1"/>
</dbReference>
<gene>
    <name evidence="5" type="ORF">GPM918_LOCUS23758</name>
    <name evidence="4" type="ORF">OVA965_LOCUS15917</name>
    <name evidence="7" type="ORF">SRO942_LOCUS23757</name>
    <name evidence="6" type="ORF">TMI583_LOCUS15925</name>
</gene>
<dbReference type="EMBL" id="CAJNOQ010008606">
    <property type="protein sequence ID" value="CAF1201782.1"/>
    <property type="molecule type" value="Genomic_DNA"/>
</dbReference>
<organism evidence="5 8">
    <name type="scientific">Didymodactylos carnosus</name>
    <dbReference type="NCBI Taxonomy" id="1234261"/>
    <lineage>
        <taxon>Eukaryota</taxon>
        <taxon>Metazoa</taxon>
        <taxon>Spiralia</taxon>
        <taxon>Gnathifera</taxon>
        <taxon>Rotifera</taxon>
        <taxon>Eurotatoria</taxon>
        <taxon>Bdelloidea</taxon>
        <taxon>Philodinida</taxon>
        <taxon>Philodinidae</taxon>
        <taxon>Didymodactylos</taxon>
    </lineage>
</organism>
<evidence type="ECO:0000313" key="5">
    <source>
        <dbReference type="EMBL" id="CAF1201782.1"/>
    </source>
</evidence>
<name>A0A814WG25_9BILA</name>
<dbReference type="Proteomes" id="UP000663829">
    <property type="component" value="Unassembled WGS sequence"/>
</dbReference>
<dbReference type="EMBL" id="CAJNOK010007270">
    <property type="protein sequence ID" value="CAF1029547.1"/>
    <property type="molecule type" value="Genomic_DNA"/>
</dbReference>
<dbReference type="EMBL" id="CAJOBA010007280">
    <property type="protein sequence ID" value="CAF3797850.1"/>
    <property type="molecule type" value="Genomic_DNA"/>
</dbReference>
<evidence type="ECO:0000313" key="8">
    <source>
        <dbReference type="Proteomes" id="UP000663829"/>
    </source>
</evidence>
<evidence type="ECO:0000259" key="3">
    <source>
        <dbReference type="Pfam" id="PF13359"/>
    </source>
</evidence>
<dbReference type="Proteomes" id="UP000677228">
    <property type="component" value="Unassembled WGS sequence"/>
</dbReference>
<protein>
    <recommendedName>
        <fullName evidence="3">DDE Tnp4 domain-containing protein</fullName>
    </recommendedName>
</protein>
<comment type="cofactor">
    <cofactor evidence="1">
        <name>a divalent metal cation</name>
        <dbReference type="ChEBI" id="CHEBI:60240"/>
    </cofactor>
</comment>
<feature type="domain" description="DDE Tnp4" evidence="3">
    <location>
        <begin position="12"/>
        <end position="125"/>
    </location>
</feature>
<sequence>MGPYFADYKCNDAEITKHIIYNNQENMLNWLKPGDVLMVDREFRDALEHLQNFDFVTKMPHFLPHGQKQFTIAEANKTRLTMKIRWVVESANGRIKTWKIFGRVVPNAILKKVSDFVAIVCALINAYRPLFVADVTKDKVLGDNITVLVEETDKLQEYVEKLKDKTVKQLKWNHIDANDILNDFLKLTLSQLNDLTLGTYQIKQARNYTCEHLSKNGTFVAKNL</sequence>
<accession>A0A814WG25</accession>
<proteinExistence type="predicted"/>
<keyword evidence="2" id="KW-0479">Metal-binding</keyword>
<keyword evidence="8" id="KW-1185">Reference proteome</keyword>